<dbReference type="PANTHER" id="PTHR43364:SF4">
    <property type="entry name" value="NAD(P)-LINKED OXIDOREDUCTASE SUPERFAMILY PROTEIN"/>
    <property type="match status" value="1"/>
</dbReference>
<dbReference type="SUPFAM" id="SSF51430">
    <property type="entry name" value="NAD(P)-linked oxidoreductase"/>
    <property type="match status" value="1"/>
</dbReference>
<dbReference type="GO" id="GO:0005829">
    <property type="term" value="C:cytosol"/>
    <property type="evidence" value="ECO:0007669"/>
    <property type="project" value="TreeGrafter"/>
</dbReference>
<evidence type="ECO:0000313" key="4">
    <source>
        <dbReference type="Proteomes" id="UP000553963"/>
    </source>
</evidence>
<protein>
    <submittedName>
        <fullName evidence="3">Aryl-alcohol dehydrogenase-like predicted oxidoreductase</fullName>
    </submittedName>
</protein>
<evidence type="ECO:0000256" key="1">
    <source>
        <dbReference type="ARBA" id="ARBA00023002"/>
    </source>
</evidence>
<accession>A0A840AXV7</accession>
<proteinExistence type="predicted"/>
<gene>
    <name evidence="3" type="ORF">GGR25_004130</name>
</gene>
<dbReference type="GO" id="GO:0016491">
    <property type="term" value="F:oxidoreductase activity"/>
    <property type="evidence" value="ECO:0007669"/>
    <property type="project" value="UniProtKB-KW"/>
</dbReference>
<dbReference type="EMBL" id="JACIDS010000005">
    <property type="protein sequence ID" value="MBB3933066.1"/>
    <property type="molecule type" value="Genomic_DNA"/>
</dbReference>
<name>A0A840AXV7_9HYPH</name>
<keyword evidence="1" id="KW-0560">Oxidoreductase</keyword>
<dbReference type="InterPro" id="IPR050523">
    <property type="entry name" value="AKR_Detox_Biosynth"/>
</dbReference>
<comment type="caution">
    <text evidence="3">The sequence shown here is derived from an EMBL/GenBank/DDBJ whole genome shotgun (WGS) entry which is preliminary data.</text>
</comment>
<dbReference type="Gene3D" id="3.20.20.100">
    <property type="entry name" value="NADP-dependent oxidoreductase domain"/>
    <property type="match status" value="1"/>
</dbReference>
<dbReference type="Pfam" id="PF00248">
    <property type="entry name" value="Aldo_ket_red"/>
    <property type="match status" value="1"/>
</dbReference>
<dbReference type="RefSeq" id="WP_183400714.1">
    <property type="nucleotide sequence ID" value="NZ_JACIDS010000005.1"/>
</dbReference>
<reference evidence="3 4" key="1">
    <citation type="submission" date="2020-08" db="EMBL/GenBank/DDBJ databases">
        <title>Genomic Encyclopedia of Type Strains, Phase IV (KMG-IV): sequencing the most valuable type-strain genomes for metagenomic binning, comparative biology and taxonomic classification.</title>
        <authorList>
            <person name="Goeker M."/>
        </authorList>
    </citation>
    <scope>NUCLEOTIDE SEQUENCE [LARGE SCALE GENOMIC DNA]</scope>
    <source>
        <strain evidence="3 4">DSM 25966</strain>
    </source>
</reference>
<evidence type="ECO:0000259" key="2">
    <source>
        <dbReference type="Pfam" id="PF00248"/>
    </source>
</evidence>
<feature type="domain" description="NADP-dependent oxidoreductase" evidence="2">
    <location>
        <begin position="22"/>
        <end position="329"/>
    </location>
</feature>
<keyword evidence="4" id="KW-1185">Reference proteome</keyword>
<dbReference type="AlphaFoldDB" id="A0A840AXV7"/>
<organism evidence="3 4">
    <name type="scientific">Kaistia hirudinis</name>
    <dbReference type="NCBI Taxonomy" id="1293440"/>
    <lineage>
        <taxon>Bacteria</taxon>
        <taxon>Pseudomonadati</taxon>
        <taxon>Pseudomonadota</taxon>
        <taxon>Alphaproteobacteria</taxon>
        <taxon>Hyphomicrobiales</taxon>
        <taxon>Kaistiaceae</taxon>
        <taxon>Kaistia</taxon>
    </lineage>
</organism>
<dbReference type="PANTHER" id="PTHR43364">
    <property type="entry name" value="NADH-SPECIFIC METHYLGLYOXAL REDUCTASE-RELATED"/>
    <property type="match status" value="1"/>
</dbReference>
<dbReference type="InterPro" id="IPR023210">
    <property type="entry name" value="NADP_OxRdtase_dom"/>
</dbReference>
<sequence length="337" mass="36081">MNETNRTPPRSLGRSGRTVGAIGLGCWAIGGAFSMDGRADGWGDIDDAQSTSSIRLALDLGCTLFDTADAYGTGHSEAVLGAALGRRRLDVVIATKFGFTYDPVTKSLGRIDVSPAYVEWACRQSLDRLGTDYIDLYQIHPGELTKPEADRAAEALERLAERGLIRNWGWSTDNAELAARMLAFPHFVAIQQELSVFHDNPAMLALCEREHLASLNRSPLAMGLLTGKFSATSALGASDVRGAGHAWVRFFRDGKPDPEALSRLAALRELLQTGGRSLAQGALGWNLARSSQTIPVPGFKSEAQVRDNLGAIDKGPLPAGVMAEIASVLERHAATAL</sequence>
<dbReference type="InterPro" id="IPR036812">
    <property type="entry name" value="NAD(P)_OxRdtase_dom_sf"/>
</dbReference>
<evidence type="ECO:0000313" key="3">
    <source>
        <dbReference type="EMBL" id="MBB3933066.1"/>
    </source>
</evidence>
<dbReference type="Proteomes" id="UP000553963">
    <property type="component" value="Unassembled WGS sequence"/>
</dbReference>